<organism evidence="2 3">
    <name type="scientific">Symbiodinium natans</name>
    <dbReference type="NCBI Taxonomy" id="878477"/>
    <lineage>
        <taxon>Eukaryota</taxon>
        <taxon>Sar</taxon>
        <taxon>Alveolata</taxon>
        <taxon>Dinophyceae</taxon>
        <taxon>Suessiales</taxon>
        <taxon>Symbiodiniaceae</taxon>
        <taxon>Symbiodinium</taxon>
    </lineage>
</organism>
<keyword evidence="1" id="KW-0732">Signal</keyword>
<feature type="signal peptide" evidence="1">
    <location>
        <begin position="1"/>
        <end position="18"/>
    </location>
</feature>
<dbReference type="OrthoDB" id="441061at2759"/>
<proteinExistence type="predicted"/>
<comment type="caution">
    <text evidence="2">The sequence shown here is derived from an EMBL/GenBank/DDBJ whole genome shotgun (WGS) entry which is preliminary data.</text>
</comment>
<evidence type="ECO:0000313" key="2">
    <source>
        <dbReference type="EMBL" id="CAE7423519.1"/>
    </source>
</evidence>
<evidence type="ECO:0000313" key="3">
    <source>
        <dbReference type="Proteomes" id="UP000604046"/>
    </source>
</evidence>
<dbReference type="Proteomes" id="UP000604046">
    <property type="component" value="Unassembled WGS sequence"/>
</dbReference>
<sequence>MYFGLSLLSLFLLPFGLAAGGSVSSVSLSAIGADGQAVTTGNQLQAIDISFTTGSSGTSEVYIEVPAGLISVSGTSSLAFTSVNQTTVTYTTTTRTTTFVDGSDDSDNATTQTTTTTPPARRLQARRLAGNCEVTGASITGTTMTLNVEDGANPGSPCPAGSTVSTSITQDSGGSATFNNAPAGTISFTVATNTDTIVVPVALSPDGSGGFTVSVVGDPITWYGGKKIKFWFPNYKLMPMLKTPEMTIWASTFEGPTVDYQWFERFVVTSSNGNELVDVKVRHMHPGMNRSHFRRGDFRQLDIRLQGSKHLRSHAQKLFASADGKVKIGVGARAYNPPRVHFSPLVEFVMVESESISFMVHASHAGAEFPTDVGKQVKYTHLDWINLDMISAKNFGGILPQLWGVIPRTAEVEEMLIAPSKRESEVVCKELSSESRGHVCGLASQ</sequence>
<gene>
    <name evidence="2" type="ORF">SNAT2548_LOCUS23035</name>
</gene>
<dbReference type="AlphaFoldDB" id="A0A812R7C4"/>
<keyword evidence="3" id="KW-1185">Reference proteome</keyword>
<evidence type="ECO:0000256" key="1">
    <source>
        <dbReference type="SAM" id="SignalP"/>
    </source>
</evidence>
<feature type="chain" id="PRO_5032519305" evidence="1">
    <location>
        <begin position="19"/>
        <end position="445"/>
    </location>
</feature>
<accession>A0A812R7C4</accession>
<name>A0A812R7C4_9DINO</name>
<dbReference type="EMBL" id="CAJNDS010002306">
    <property type="protein sequence ID" value="CAE7423519.1"/>
    <property type="molecule type" value="Genomic_DNA"/>
</dbReference>
<protein>
    <submittedName>
        <fullName evidence="2">Uncharacterized protein</fullName>
    </submittedName>
</protein>
<reference evidence="2" key="1">
    <citation type="submission" date="2021-02" db="EMBL/GenBank/DDBJ databases">
        <authorList>
            <person name="Dougan E. K."/>
            <person name="Rhodes N."/>
            <person name="Thang M."/>
            <person name="Chan C."/>
        </authorList>
    </citation>
    <scope>NUCLEOTIDE SEQUENCE</scope>
</reference>